<comment type="caution">
    <text evidence="2">The sequence shown here is derived from an EMBL/GenBank/DDBJ whole genome shotgun (WGS) entry which is preliminary data.</text>
</comment>
<evidence type="ECO:0000259" key="1">
    <source>
        <dbReference type="Pfam" id="PF14392"/>
    </source>
</evidence>
<dbReference type="Pfam" id="PF14392">
    <property type="entry name" value="zf-CCHC_4"/>
    <property type="match status" value="1"/>
</dbReference>
<protein>
    <recommendedName>
        <fullName evidence="1">Zinc knuckle CX2CX4HX4C domain-containing protein</fullName>
    </recommendedName>
</protein>
<evidence type="ECO:0000313" key="3">
    <source>
        <dbReference type="Proteomes" id="UP000583929"/>
    </source>
</evidence>
<proteinExistence type="predicted"/>
<dbReference type="InterPro" id="IPR040256">
    <property type="entry name" value="At4g02000-like"/>
</dbReference>
<accession>A0A7J6F2Y8</accession>
<name>A0A7J6F2Y8_CANSA</name>
<evidence type="ECO:0000313" key="2">
    <source>
        <dbReference type="EMBL" id="KAF4364988.1"/>
    </source>
</evidence>
<dbReference type="PANTHER" id="PTHR31286:SF153">
    <property type="entry name" value="DUF4283 DOMAIN PROTEIN"/>
    <property type="match status" value="1"/>
</dbReference>
<keyword evidence="3" id="KW-1185">Reference proteome</keyword>
<dbReference type="EMBL" id="JAATIQ010000278">
    <property type="protein sequence ID" value="KAF4364988.1"/>
    <property type="molecule type" value="Genomic_DNA"/>
</dbReference>
<dbReference type="AlphaFoldDB" id="A0A7J6F2Y8"/>
<sequence length="192" mass="21799">MRVRVRVNIDQPIKRRMKLKKAGGEWFWAPFKYEFLPTFCYICGIIGHTENFCHKLFDTPEEAIVKPYGEWMRAQTRRKNYMLHSQYLRTGTEADIHTFGPRETAAEVQAENQPLPSMEAMNSGKEKVQSSRAINRGKEKLPFLSDGENHGSLHPKTISPNFVGAKGDGVSDDSKALLAAWEVLSLGDLDDK</sequence>
<dbReference type="PANTHER" id="PTHR31286">
    <property type="entry name" value="GLYCINE-RICH CELL WALL STRUCTURAL PROTEIN 1.8-LIKE"/>
    <property type="match status" value="1"/>
</dbReference>
<feature type="domain" description="Zinc knuckle CX2CX4HX4C" evidence="1">
    <location>
        <begin position="8"/>
        <end position="55"/>
    </location>
</feature>
<reference evidence="2 3" key="1">
    <citation type="journal article" date="2020" name="bioRxiv">
        <title>Sequence and annotation of 42 cannabis genomes reveals extensive copy number variation in cannabinoid synthesis and pathogen resistance genes.</title>
        <authorList>
            <person name="Mckernan K.J."/>
            <person name="Helbert Y."/>
            <person name="Kane L.T."/>
            <person name="Ebling H."/>
            <person name="Zhang L."/>
            <person name="Liu B."/>
            <person name="Eaton Z."/>
            <person name="Mclaughlin S."/>
            <person name="Kingan S."/>
            <person name="Baybayan P."/>
            <person name="Concepcion G."/>
            <person name="Jordan M."/>
            <person name="Riva A."/>
            <person name="Barbazuk W."/>
            <person name="Harkins T."/>
        </authorList>
    </citation>
    <scope>NUCLEOTIDE SEQUENCE [LARGE SCALE GENOMIC DNA]</scope>
    <source>
        <strain evidence="3">cv. Jamaican Lion 4</strain>
        <tissue evidence="2">Leaf</tissue>
    </source>
</reference>
<dbReference type="Proteomes" id="UP000583929">
    <property type="component" value="Unassembled WGS sequence"/>
</dbReference>
<organism evidence="2 3">
    <name type="scientific">Cannabis sativa</name>
    <name type="common">Hemp</name>
    <name type="synonym">Marijuana</name>
    <dbReference type="NCBI Taxonomy" id="3483"/>
    <lineage>
        <taxon>Eukaryota</taxon>
        <taxon>Viridiplantae</taxon>
        <taxon>Streptophyta</taxon>
        <taxon>Embryophyta</taxon>
        <taxon>Tracheophyta</taxon>
        <taxon>Spermatophyta</taxon>
        <taxon>Magnoliopsida</taxon>
        <taxon>eudicotyledons</taxon>
        <taxon>Gunneridae</taxon>
        <taxon>Pentapetalae</taxon>
        <taxon>rosids</taxon>
        <taxon>fabids</taxon>
        <taxon>Rosales</taxon>
        <taxon>Cannabaceae</taxon>
        <taxon>Cannabis</taxon>
    </lineage>
</organism>
<dbReference type="InterPro" id="IPR025836">
    <property type="entry name" value="Zn_knuckle_CX2CX4HX4C"/>
</dbReference>
<gene>
    <name evidence="2" type="ORF">G4B88_021805</name>
</gene>